<dbReference type="GO" id="GO:0003677">
    <property type="term" value="F:DNA binding"/>
    <property type="evidence" value="ECO:0007669"/>
    <property type="project" value="UniProtKB-KW"/>
</dbReference>
<keyword evidence="5" id="KW-0804">Transcription</keyword>
<dbReference type="Pfam" id="PF04542">
    <property type="entry name" value="Sigma70_r2"/>
    <property type="match status" value="1"/>
</dbReference>
<sequence length="264" mass="30020">MEAISLNMSCESPELVVAAEVVESRVRAHMELVRRLAWKYRWTGLSMEELVAEGNVGLMEAAGRFEDRGVPFAAYASQWIRARIRAYVGRNWSMGGGRAPWVVFQLRRERARLESRWGEGHPEVEKRLAEALGKREDEVARAMEALSRDVSLDAPLSQDSEFTRMDMLMADADSQEDLVDRAQWARRLRASVDEAWPELDARERALVEERMLAEDGVSAELLARRFGVTAVRIRQIEQGLRTKLRRRMTASLTAWDGEAMSLAA</sequence>
<dbReference type="NCBIfam" id="TIGR02937">
    <property type="entry name" value="sigma70-ECF"/>
    <property type="match status" value="1"/>
</dbReference>
<dbReference type="OrthoDB" id="9799825at2"/>
<evidence type="ECO:0000256" key="4">
    <source>
        <dbReference type="ARBA" id="ARBA00023125"/>
    </source>
</evidence>
<dbReference type="Gene3D" id="1.20.140.160">
    <property type="match status" value="1"/>
</dbReference>
<dbReference type="InterPro" id="IPR014284">
    <property type="entry name" value="RNA_pol_sigma-70_dom"/>
</dbReference>
<dbReference type="eggNOG" id="COG0568">
    <property type="taxonomic scope" value="Bacteria"/>
</dbReference>
<dbReference type="InterPro" id="IPR007627">
    <property type="entry name" value="RNA_pol_sigma70_r2"/>
</dbReference>
<dbReference type="EMBL" id="CP012109">
    <property type="protein sequence ID" value="AKQ69305.1"/>
    <property type="molecule type" value="Genomic_DNA"/>
</dbReference>
<accession>A0A0H4X6T2</accession>
<dbReference type="AlphaFoldDB" id="A0A0H4X6T2"/>
<dbReference type="PRINTS" id="PR00046">
    <property type="entry name" value="SIGMA70FCT"/>
</dbReference>
<evidence type="ECO:0000256" key="2">
    <source>
        <dbReference type="ARBA" id="ARBA00023015"/>
    </source>
</evidence>
<comment type="similarity">
    <text evidence="1">Belongs to the sigma-70 factor family.</text>
</comment>
<keyword evidence="3" id="KW-0731">Sigma factor</keyword>
<dbReference type="RefSeq" id="WP_002638741.1">
    <property type="nucleotide sequence ID" value="NZ_CP012109.1"/>
</dbReference>
<dbReference type="PANTHER" id="PTHR30376:SF3">
    <property type="entry name" value="RNA POLYMERASE SIGMA FACTOR RPOH"/>
    <property type="match status" value="1"/>
</dbReference>
<evidence type="ECO:0000256" key="5">
    <source>
        <dbReference type="ARBA" id="ARBA00023163"/>
    </source>
</evidence>
<dbReference type="Gene3D" id="1.20.120.1810">
    <property type="match status" value="1"/>
</dbReference>
<evidence type="ECO:0000313" key="8">
    <source>
        <dbReference type="Proteomes" id="UP000009026"/>
    </source>
</evidence>
<evidence type="ECO:0000313" key="7">
    <source>
        <dbReference type="EMBL" id="AKQ69305.1"/>
    </source>
</evidence>
<protein>
    <submittedName>
        <fullName evidence="7">RNA polymerase sigma factor RpoH</fullName>
    </submittedName>
</protein>
<gene>
    <name evidence="7" type="ORF">A176_006217</name>
</gene>
<keyword evidence="4" id="KW-0238">DNA-binding</keyword>
<keyword evidence="8" id="KW-1185">Reference proteome</keyword>
<feature type="domain" description="RNA polymerase sigma-70 region 2" evidence="6">
    <location>
        <begin position="26"/>
        <end position="92"/>
    </location>
</feature>
<reference evidence="7 8" key="1">
    <citation type="journal article" date="2016" name="PLoS ONE">
        <title>Complete Genome Sequence and Comparative Genomics of a Novel Myxobacterium Myxococcus hansupus.</title>
        <authorList>
            <person name="Sharma G."/>
            <person name="Narwani T."/>
            <person name="Subramanian S."/>
        </authorList>
    </citation>
    <scope>NUCLEOTIDE SEQUENCE [LARGE SCALE GENOMIC DNA]</scope>
    <source>
        <strain evidence="8">mixupus</strain>
    </source>
</reference>
<dbReference type="PANTHER" id="PTHR30376">
    <property type="entry name" value="SIGMA FACTOR RPOH HEAT SHOCK RELATED"/>
    <property type="match status" value="1"/>
</dbReference>
<dbReference type="InterPro" id="IPR050813">
    <property type="entry name" value="Sigma-70_Factor"/>
</dbReference>
<keyword evidence="2" id="KW-0805">Transcription regulation</keyword>
<dbReference type="Proteomes" id="UP000009026">
    <property type="component" value="Chromosome"/>
</dbReference>
<dbReference type="InterPro" id="IPR013324">
    <property type="entry name" value="RNA_pol_sigma_r3/r4-like"/>
</dbReference>
<dbReference type="GO" id="GO:0016987">
    <property type="term" value="F:sigma factor activity"/>
    <property type="evidence" value="ECO:0007669"/>
    <property type="project" value="UniProtKB-KW"/>
</dbReference>
<organism evidence="7 8">
    <name type="scientific">Pseudomyxococcus hansupus</name>
    <dbReference type="NCBI Taxonomy" id="1297742"/>
    <lineage>
        <taxon>Bacteria</taxon>
        <taxon>Pseudomonadati</taxon>
        <taxon>Myxococcota</taxon>
        <taxon>Myxococcia</taxon>
        <taxon>Myxococcales</taxon>
        <taxon>Cystobacterineae</taxon>
        <taxon>Myxococcaceae</taxon>
        <taxon>Pseudomyxococcus</taxon>
    </lineage>
</organism>
<dbReference type="InterPro" id="IPR013325">
    <property type="entry name" value="RNA_pol_sigma_r2"/>
</dbReference>
<evidence type="ECO:0000256" key="1">
    <source>
        <dbReference type="ARBA" id="ARBA00007788"/>
    </source>
</evidence>
<dbReference type="KEGG" id="mym:A176_006217"/>
<evidence type="ECO:0000259" key="6">
    <source>
        <dbReference type="Pfam" id="PF04542"/>
    </source>
</evidence>
<dbReference type="SUPFAM" id="SSF88659">
    <property type="entry name" value="Sigma3 and sigma4 domains of RNA polymerase sigma factors"/>
    <property type="match status" value="1"/>
</dbReference>
<dbReference type="STRING" id="1297742.A176_006217"/>
<dbReference type="InterPro" id="IPR000943">
    <property type="entry name" value="RNA_pol_sigma70"/>
</dbReference>
<proteinExistence type="inferred from homology"/>
<evidence type="ECO:0000256" key="3">
    <source>
        <dbReference type="ARBA" id="ARBA00023082"/>
    </source>
</evidence>
<dbReference type="PATRIC" id="fig|1297742.4.peg.6309"/>
<dbReference type="GO" id="GO:0006352">
    <property type="term" value="P:DNA-templated transcription initiation"/>
    <property type="evidence" value="ECO:0007669"/>
    <property type="project" value="InterPro"/>
</dbReference>
<name>A0A0H4X6T2_9BACT</name>
<dbReference type="SUPFAM" id="SSF88946">
    <property type="entry name" value="Sigma2 domain of RNA polymerase sigma factors"/>
    <property type="match status" value="1"/>
</dbReference>